<dbReference type="Proteomes" id="UP000325313">
    <property type="component" value="Unassembled WGS sequence"/>
</dbReference>
<name>A0A5B0N805_PUCGR</name>
<dbReference type="PANTHER" id="PTHR47150">
    <property type="entry name" value="OS12G0169200 PROTEIN"/>
    <property type="match status" value="1"/>
</dbReference>
<protein>
    <recommendedName>
        <fullName evidence="6">DDE Tnp4 domain-containing protein</fullName>
    </recommendedName>
</protein>
<reference evidence="4 5" key="1">
    <citation type="submission" date="2019-05" db="EMBL/GenBank/DDBJ databases">
        <title>Emergence of the Ug99 lineage of the wheat stem rust pathogen through somatic hybridization.</title>
        <authorList>
            <person name="Li F."/>
            <person name="Upadhyaya N.M."/>
            <person name="Sperschneider J."/>
            <person name="Matny O."/>
            <person name="Nguyen-Phuc H."/>
            <person name="Mago R."/>
            <person name="Raley C."/>
            <person name="Miller M.E."/>
            <person name="Silverstein K.A.T."/>
            <person name="Henningsen E."/>
            <person name="Hirsch C.D."/>
            <person name="Visser B."/>
            <person name="Pretorius Z.A."/>
            <person name="Steffenson B.J."/>
            <person name="Schwessinger B."/>
            <person name="Dodds P.N."/>
            <person name="Figueroa M."/>
        </authorList>
    </citation>
    <scope>NUCLEOTIDE SEQUENCE [LARGE SCALE GENOMIC DNA]</scope>
    <source>
        <strain evidence="3">21-0</strain>
        <strain evidence="2 5">Ug99</strain>
    </source>
</reference>
<dbReference type="EMBL" id="VDEP01000508">
    <property type="protein sequence ID" value="KAA1066958.1"/>
    <property type="molecule type" value="Genomic_DNA"/>
</dbReference>
<dbReference type="OrthoDB" id="2287304at2759"/>
<dbReference type="EMBL" id="VSWC01000118">
    <property type="protein sequence ID" value="KAA1083919.1"/>
    <property type="molecule type" value="Genomic_DNA"/>
</dbReference>
<keyword evidence="4" id="KW-1185">Reference proteome</keyword>
<dbReference type="PANTHER" id="PTHR47150:SF5">
    <property type="entry name" value="OS07G0546750 PROTEIN"/>
    <property type="match status" value="1"/>
</dbReference>
<feature type="compositionally biased region" description="Basic residues" evidence="1">
    <location>
        <begin position="45"/>
        <end position="64"/>
    </location>
</feature>
<feature type="region of interest" description="Disordered" evidence="1">
    <location>
        <begin position="45"/>
        <end position="67"/>
    </location>
</feature>
<evidence type="ECO:0000313" key="4">
    <source>
        <dbReference type="Proteomes" id="UP000324748"/>
    </source>
</evidence>
<evidence type="ECO:0000256" key="1">
    <source>
        <dbReference type="SAM" id="MobiDB-lite"/>
    </source>
</evidence>
<organism evidence="3 4">
    <name type="scientific">Puccinia graminis f. sp. tritici</name>
    <dbReference type="NCBI Taxonomy" id="56615"/>
    <lineage>
        <taxon>Eukaryota</taxon>
        <taxon>Fungi</taxon>
        <taxon>Dikarya</taxon>
        <taxon>Basidiomycota</taxon>
        <taxon>Pucciniomycotina</taxon>
        <taxon>Pucciniomycetes</taxon>
        <taxon>Pucciniales</taxon>
        <taxon>Pucciniaceae</taxon>
        <taxon>Puccinia</taxon>
    </lineage>
</organism>
<dbReference type="InterPro" id="IPR006912">
    <property type="entry name" value="Harbinger_derived_prot"/>
</dbReference>
<evidence type="ECO:0000313" key="5">
    <source>
        <dbReference type="Proteomes" id="UP000325313"/>
    </source>
</evidence>
<dbReference type="Proteomes" id="UP000324748">
    <property type="component" value="Unassembled WGS sequence"/>
</dbReference>
<evidence type="ECO:0000313" key="3">
    <source>
        <dbReference type="EMBL" id="KAA1083919.1"/>
    </source>
</evidence>
<comment type="caution">
    <text evidence="3">The sequence shown here is derived from an EMBL/GenBank/DDBJ whole genome shotgun (WGS) entry which is preliminary data.</text>
</comment>
<evidence type="ECO:0008006" key="6">
    <source>
        <dbReference type="Google" id="ProtNLM"/>
    </source>
</evidence>
<dbReference type="Pfam" id="PF04827">
    <property type="entry name" value="Plant_tran"/>
    <property type="match status" value="1"/>
</dbReference>
<gene>
    <name evidence="3" type="ORF">PGT21_050264</name>
    <name evidence="2" type="ORF">PGTUg99_050173</name>
</gene>
<accession>A0A5B0N805</accession>
<dbReference type="AlphaFoldDB" id="A0A5B0N805"/>
<sequence>MDRLAVIRNFINTQNSIISTSIQSTQGISVVLQGGAAAAQEILRRERKRKQRKPPKRGGSRKGRAPNLRRDFEAGYQRLHQDYFAESAIYTDYQFRRRFRMQRGLFLKIVNDVEQHDTYFTHRADALGNLGLRGIQKIAASLRILAYGGSHDATDKYIRIGESTASKSLYRFCQSVIDLYSAEYLRSPNENDIKRLLATGRERGFPGMLGSIDCMHWHWKNCPTAWHGQYQGKEKVPTIVLEAVASYDLWIWHAFFGMPGSHNDINILDSSPVFTDLMNGVAPPCKFKVNGTTYHQGYYLADGIYPDYSTLVKTISQPQGLERQHFAKMQEAARKDVERAFGVLQARFAIVAQPALTWSVEKLHLVMKTCVILHNMIVEDERHLNIDHIYNTNTARGNSLADDPIDPISQRRPKFSTFIQNMQRIQNPDLHFALRNDLIAHLWARKGKETAVEDVE</sequence>
<evidence type="ECO:0000313" key="2">
    <source>
        <dbReference type="EMBL" id="KAA1066958.1"/>
    </source>
</evidence>
<proteinExistence type="predicted"/>